<evidence type="ECO:0000313" key="4">
    <source>
        <dbReference type="Proteomes" id="UP000663937"/>
    </source>
</evidence>
<proteinExistence type="predicted"/>
<dbReference type="RefSeq" id="WP_227425170.1">
    <property type="nucleotide sequence ID" value="NZ_CP071868.1"/>
</dbReference>
<dbReference type="InterPro" id="IPR019251">
    <property type="entry name" value="DUF2231_TM"/>
</dbReference>
<accession>A0A8A4ZJT7</accession>
<feature type="domain" description="DUF2231" evidence="2">
    <location>
        <begin position="7"/>
        <end position="153"/>
    </location>
</feature>
<dbReference type="AlphaFoldDB" id="A0A8A4ZJT7"/>
<dbReference type="Pfam" id="PF09990">
    <property type="entry name" value="DUF2231"/>
    <property type="match status" value="1"/>
</dbReference>
<feature type="transmembrane region" description="Helical" evidence="1">
    <location>
        <begin position="87"/>
        <end position="107"/>
    </location>
</feature>
<protein>
    <recommendedName>
        <fullName evidence="2">DUF2231 domain-containing protein</fullName>
    </recommendedName>
</protein>
<sequence>MFDTIAGLPLHPLVIHATEVIVPAAALAVALAALWPRFRRWAGLLPLGLALAALVLVPVSEQSGEALEERVGESALIEAHAQLAEGLLPWVVGLVAVAALLGWWFRGERAARAARVPRWVAVALAVAAVLASTGTTVQAVRIGHSGATAVWSQDTAK</sequence>
<dbReference type="EMBL" id="CP071868">
    <property type="protein sequence ID" value="QTE30797.1"/>
    <property type="molecule type" value="Genomic_DNA"/>
</dbReference>
<dbReference type="Proteomes" id="UP000663937">
    <property type="component" value="Chromosome"/>
</dbReference>
<dbReference type="KEGG" id="psic:J4E96_07655"/>
<reference evidence="3" key="1">
    <citation type="submission" date="2021-03" db="EMBL/GenBank/DDBJ databases">
        <title>Pengzhenrongella sicca gen. nov., sp. nov., a new member of suborder Micrococcineae isolated from High-Arctic tundra soil.</title>
        <authorList>
            <person name="Peng F."/>
        </authorList>
    </citation>
    <scope>NUCLEOTIDE SEQUENCE</scope>
    <source>
        <strain evidence="3">LRZ-2</strain>
    </source>
</reference>
<evidence type="ECO:0000256" key="1">
    <source>
        <dbReference type="SAM" id="Phobius"/>
    </source>
</evidence>
<keyword evidence="1" id="KW-0812">Transmembrane</keyword>
<gene>
    <name evidence="3" type="ORF">J4E96_07655</name>
</gene>
<evidence type="ECO:0000313" key="3">
    <source>
        <dbReference type="EMBL" id="QTE30797.1"/>
    </source>
</evidence>
<feature type="transmembrane region" description="Helical" evidence="1">
    <location>
        <begin position="13"/>
        <end position="34"/>
    </location>
</feature>
<keyword evidence="1" id="KW-1133">Transmembrane helix</keyword>
<keyword evidence="1" id="KW-0472">Membrane</keyword>
<feature type="transmembrane region" description="Helical" evidence="1">
    <location>
        <begin position="119"/>
        <end position="140"/>
    </location>
</feature>
<feature type="transmembrane region" description="Helical" evidence="1">
    <location>
        <begin position="41"/>
        <end position="59"/>
    </location>
</feature>
<evidence type="ECO:0000259" key="2">
    <source>
        <dbReference type="Pfam" id="PF09990"/>
    </source>
</evidence>
<organism evidence="3 4">
    <name type="scientific">Pengzhenrongella sicca</name>
    <dbReference type="NCBI Taxonomy" id="2819238"/>
    <lineage>
        <taxon>Bacteria</taxon>
        <taxon>Bacillati</taxon>
        <taxon>Actinomycetota</taxon>
        <taxon>Actinomycetes</taxon>
        <taxon>Micrococcales</taxon>
        <taxon>Pengzhenrongella</taxon>
    </lineage>
</organism>
<keyword evidence="4" id="KW-1185">Reference proteome</keyword>
<name>A0A8A4ZJT7_9MICO</name>